<comment type="similarity">
    <text evidence="2">Belongs to the short-chain dehydrogenases/reductases (SDR) family.</text>
</comment>
<dbReference type="EMBL" id="LT670849">
    <property type="protein sequence ID" value="SHN81515.1"/>
    <property type="molecule type" value="Genomic_DNA"/>
</dbReference>
<dbReference type="SUPFAM" id="SSF51735">
    <property type="entry name" value="NAD(P)-binding Rossmann-fold domains"/>
    <property type="match status" value="1"/>
</dbReference>
<evidence type="ECO:0000313" key="4">
    <source>
        <dbReference type="Proteomes" id="UP000184096"/>
    </source>
</evidence>
<keyword evidence="1" id="KW-0560">Oxidoreductase</keyword>
<sequence>MQKPICLITGATEGIGRATAIELASRGFSVVIAARDAARAEAAKNEIAAETDNPDIDTIVADLRSFAQVRQLCETFHRRYPRLDVLVNNAGILASENDLTEDGFEATLLVNYLSAFYLTQLMLDALKRAGQGRIINLSSSVHAIGKFDSEHLQRGRRFPAFSAYANSKLLMLLFSIELAERLKNTPVTANAVHPGIVKTPMMLNARGFFRAVAWLALPFAISPQQGAATSVYLATSPEVAEVSGKYFTRSRETKFKTAFNTTESREHLWNLSMQSVGLAGTK</sequence>
<dbReference type="AlphaFoldDB" id="A0A1M7UF34"/>
<dbReference type="Gene3D" id="3.40.50.720">
    <property type="entry name" value="NAD(P)-binding Rossmann-like Domain"/>
    <property type="match status" value="1"/>
</dbReference>
<protein>
    <submittedName>
        <fullName evidence="3">NAD(P)-dependent dehydrogenase, short-chain alcohol dehydrogenase family</fullName>
    </submittedName>
</protein>
<dbReference type="GO" id="GO:0016491">
    <property type="term" value="F:oxidoreductase activity"/>
    <property type="evidence" value="ECO:0007669"/>
    <property type="project" value="UniProtKB-KW"/>
</dbReference>
<dbReference type="InterPro" id="IPR002347">
    <property type="entry name" value="SDR_fam"/>
</dbReference>
<dbReference type="Pfam" id="PF00106">
    <property type="entry name" value="adh_short"/>
    <property type="match status" value="1"/>
</dbReference>
<name>A0A1M7UF34_9BRAD</name>
<dbReference type="PRINTS" id="PR00080">
    <property type="entry name" value="SDRFAMILY"/>
</dbReference>
<dbReference type="CDD" id="cd05327">
    <property type="entry name" value="retinol-DH_like_SDR_c_like"/>
    <property type="match status" value="1"/>
</dbReference>
<gene>
    <name evidence="3" type="ORF">SAMN05444170_4749</name>
</gene>
<keyword evidence="4" id="KW-1185">Reference proteome</keyword>
<dbReference type="OrthoDB" id="9785826at2"/>
<dbReference type="InterPro" id="IPR036291">
    <property type="entry name" value="NAD(P)-bd_dom_sf"/>
</dbReference>
<accession>A0A1M7UF34</accession>
<dbReference type="RefSeq" id="WP_072821501.1">
    <property type="nucleotide sequence ID" value="NZ_LT670849.1"/>
</dbReference>
<dbReference type="PRINTS" id="PR00081">
    <property type="entry name" value="GDHRDH"/>
</dbReference>
<reference evidence="4" key="1">
    <citation type="submission" date="2016-11" db="EMBL/GenBank/DDBJ databases">
        <authorList>
            <person name="Varghese N."/>
            <person name="Submissions S."/>
        </authorList>
    </citation>
    <scope>NUCLEOTIDE SEQUENCE [LARGE SCALE GENOMIC DNA]</scope>
    <source>
        <strain evidence="4">GAS401</strain>
    </source>
</reference>
<dbReference type="PANTHER" id="PTHR43157:SF31">
    <property type="entry name" value="PHOSPHATIDYLINOSITOL-GLYCAN BIOSYNTHESIS CLASS F PROTEIN"/>
    <property type="match status" value="1"/>
</dbReference>
<evidence type="ECO:0000313" key="3">
    <source>
        <dbReference type="EMBL" id="SHN81515.1"/>
    </source>
</evidence>
<dbReference type="Proteomes" id="UP000184096">
    <property type="component" value="Chromosome I"/>
</dbReference>
<evidence type="ECO:0000256" key="2">
    <source>
        <dbReference type="RuleBase" id="RU000363"/>
    </source>
</evidence>
<dbReference type="PANTHER" id="PTHR43157">
    <property type="entry name" value="PHOSPHATIDYLINOSITOL-GLYCAN BIOSYNTHESIS CLASS F PROTEIN-RELATED"/>
    <property type="match status" value="1"/>
</dbReference>
<evidence type="ECO:0000256" key="1">
    <source>
        <dbReference type="ARBA" id="ARBA00023002"/>
    </source>
</evidence>
<proteinExistence type="inferred from homology"/>
<organism evidence="3 4">
    <name type="scientific">Bradyrhizobium erythrophlei</name>
    <dbReference type="NCBI Taxonomy" id="1437360"/>
    <lineage>
        <taxon>Bacteria</taxon>
        <taxon>Pseudomonadati</taxon>
        <taxon>Pseudomonadota</taxon>
        <taxon>Alphaproteobacteria</taxon>
        <taxon>Hyphomicrobiales</taxon>
        <taxon>Nitrobacteraceae</taxon>
        <taxon>Bradyrhizobium</taxon>
    </lineage>
</organism>